<evidence type="ECO:0000256" key="18">
    <source>
        <dbReference type="ARBA" id="ARBA00025552"/>
    </source>
</evidence>
<dbReference type="InterPro" id="IPR006158">
    <property type="entry name" value="Cobalamin-bd"/>
</dbReference>
<dbReference type="InterPro" id="IPR000489">
    <property type="entry name" value="Pterin-binding_dom"/>
</dbReference>
<dbReference type="SUPFAM" id="SSF47644">
    <property type="entry name" value="Methionine synthase domain"/>
    <property type="match status" value="1"/>
</dbReference>
<dbReference type="GO" id="GO:0031419">
    <property type="term" value="F:cobalamin binding"/>
    <property type="evidence" value="ECO:0007669"/>
    <property type="project" value="UniProtKB-UniRule"/>
</dbReference>
<dbReference type="InterPro" id="IPR003726">
    <property type="entry name" value="HCY_dom"/>
</dbReference>
<comment type="catalytic activity">
    <reaction evidence="1 20">
        <text>(6S)-5-methyl-5,6,7,8-tetrahydrofolate + L-homocysteine = (6S)-5,6,7,8-tetrahydrofolate + L-methionine</text>
        <dbReference type="Rhea" id="RHEA:11172"/>
        <dbReference type="ChEBI" id="CHEBI:18608"/>
        <dbReference type="ChEBI" id="CHEBI:57453"/>
        <dbReference type="ChEBI" id="CHEBI:57844"/>
        <dbReference type="ChEBI" id="CHEBI:58199"/>
        <dbReference type="EC" id="2.1.1.13"/>
    </reaction>
</comment>
<feature type="binding site" evidence="22">
    <location>
        <position position="838"/>
    </location>
    <ligand>
        <name>methylcob(III)alamin</name>
        <dbReference type="ChEBI" id="CHEBI:28115"/>
    </ligand>
</feature>
<dbReference type="Pfam" id="PF02310">
    <property type="entry name" value="B12-binding"/>
    <property type="match status" value="1"/>
</dbReference>
<dbReference type="GO" id="GO:0008270">
    <property type="term" value="F:zinc ion binding"/>
    <property type="evidence" value="ECO:0007669"/>
    <property type="project" value="UniProtKB-UniRule"/>
</dbReference>
<evidence type="ECO:0000259" key="28">
    <source>
        <dbReference type="PROSITE" id="PS51337"/>
    </source>
</evidence>
<dbReference type="Gene3D" id="1.10.1240.10">
    <property type="entry name" value="Methionine synthase domain"/>
    <property type="match status" value="1"/>
</dbReference>
<feature type="binding site" evidence="22">
    <location>
        <begin position="733"/>
        <end position="737"/>
    </location>
    <ligand>
        <name>methylcob(III)alamin</name>
        <dbReference type="ChEBI" id="CHEBI:28115"/>
    </ligand>
</feature>
<evidence type="ECO:0000256" key="14">
    <source>
        <dbReference type="ARBA" id="ARBA00022737"/>
    </source>
</evidence>
<feature type="domain" description="Hcy-binding" evidence="24">
    <location>
        <begin position="4"/>
        <end position="306"/>
    </location>
</feature>
<keyword evidence="14" id="KW-0677">Repeat</keyword>
<dbReference type="GO" id="GO:0046653">
    <property type="term" value="P:tetrahydrofolate metabolic process"/>
    <property type="evidence" value="ECO:0007669"/>
    <property type="project" value="TreeGrafter"/>
</dbReference>
<dbReference type="GO" id="GO:0032259">
    <property type="term" value="P:methylation"/>
    <property type="evidence" value="ECO:0007669"/>
    <property type="project" value="UniProtKB-KW"/>
</dbReference>
<evidence type="ECO:0000256" key="1">
    <source>
        <dbReference type="ARBA" id="ARBA00001700"/>
    </source>
</evidence>
<dbReference type="FunFam" id="1.10.1240.10:FF:000001">
    <property type="entry name" value="Methionine synthase"/>
    <property type="match status" value="1"/>
</dbReference>
<name>A0A6M1LQM8_9PROT</name>
<evidence type="ECO:0000256" key="16">
    <source>
        <dbReference type="ARBA" id="ARBA00023167"/>
    </source>
</evidence>
<comment type="cofactor">
    <cofactor evidence="3 20 21">
        <name>methylcob(III)alamin</name>
        <dbReference type="ChEBI" id="CHEBI:28115"/>
    </cofactor>
</comment>
<evidence type="ECO:0000256" key="9">
    <source>
        <dbReference type="ARBA" id="ARBA00022605"/>
    </source>
</evidence>
<evidence type="ECO:0000256" key="10">
    <source>
        <dbReference type="ARBA" id="ARBA00022628"/>
    </source>
</evidence>
<accession>A0A6M1LQM8</accession>
<dbReference type="InterPro" id="IPR011005">
    <property type="entry name" value="Dihydropteroate_synth-like_sf"/>
</dbReference>
<dbReference type="EMBL" id="JAAIKB010000008">
    <property type="protein sequence ID" value="NGM22332.1"/>
    <property type="molecule type" value="Genomic_DNA"/>
</dbReference>
<dbReference type="Pfam" id="PF02965">
    <property type="entry name" value="Met_synt_B12"/>
    <property type="match status" value="1"/>
</dbReference>
<feature type="binding site" evidence="21 23">
    <location>
        <position position="292"/>
    </location>
    <ligand>
        <name>Zn(2+)</name>
        <dbReference type="ChEBI" id="CHEBI:29105"/>
    </ligand>
</feature>
<keyword evidence="16 20" id="KW-0486">Methionine biosynthesis</keyword>
<dbReference type="InterPro" id="IPR003759">
    <property type="entry name" value="Cbl-bd_cap"/>
</dbReference>
<evidence type="ECO:0000256" key="19">
    <source>
        <dbReference type="NCBIfam" id="TIGR02082"/>
    </source>
</evidence>
<dbReference type="Proteomes" id="UP000475385">
    <property type="component" value="Unassembled WGS sequence"/>
</dbReference>
<evidence type="ECO:0000259" key="27">
    <source>
        <dbReference type="PROSITE" id="PS51332"/>
    </source>
</evidence>
<evidence type="ECO:0000256" key="20">
    <source>
        <dbReference type="PIRNR" id="PIRNR000381"/>
    </source>
</evidence>
<dbReference type="Gene3D" id="3.20.20.20">
    <property type="entry name" value="Dihydropteroate synthase-like"/>
    <property type="match status" value="1"/>
</dbReference>
<keyword evidence="8 20" id="KW-0489">Methyltransferase</keyword>
<evidence type="ECO:0000259" key="26">
    <source>
        <dbReference type="PROSITE" id="PS50974"/>
    </source>
</evidence>
<dbReference type="PROSITE" id="PS50972">
    <property type="entry name" value="PTERIN_BINDING"/>
    <property type="match status" value="1"/>
</dbReference>
<dbReference type="PIRSF" id="PIRSF000381">
    <property type="entry name" value="MetH"/>
    <property type="match status" value="1"/>
</dbReference>
<evidence type="ECO:0000256" key="4">
    <source>
        <dbReference type="ARBA" id="ARBA00005178"/>
    </source>
</evidence>
<dbReference type="GO" id="GO:0005829">
    <property type="term" value="C:cytosol"/>
    <property type="evidence" value="ECO:0007669"/>
    <property type="project" value="TreeGrafter"/>
</dbReference>
<evidence type="ECO:0000256" key="6">
    <source>
        <dbReference type="ARBA" id="ARBA00012032"/>
    </source>
</evidence>
<evidence type="ECO:0000256" key="12">
    <source>
        <dbReference type="ARBA" id="ARBA00022691"/>
    </source>
</evidence>
<dbReference type="Pfam" id="PF00809">
    <property type="entry name" value="Pterin_bind"/>
    <property type="match status" value="1"/>
</dbReference>
<keyword evidence="10 20" id="KW-0846">Cobalamin</keyword>
<dbReference type="InterPro" id="IPR036594">
    <property type="entry name" value="Meth_synthase_dom"/>
</dbReference>
<feature type="domain" description="AdoMet activation" evidence="26">
    <location>
        <begin position="879"/>
        <end position="1167"/>
    </location>
</feature>
<comment type="cofactor">
    <cofactor evidence="2 20 23">
        <name>Zn(2+)</name>
        <dbReference type="ChEBI" id="CHEBI:29105"/>
    </cofactor>
</comment>
<comment type="similarity">
    <text evidence="5">Belongs to the vitamin-B12 dependent methionine synthase family.</text>
</comment>
<feature type="binding site" evidence="22">
    <location>
        <position position="1110"/>
    </location>
    <ligand>
        <name>S-adenosyl-L-methionine</name>
        <dbReference type="ChEBI" id="CHEBI:59789"/>
    </ligand>
</feature>
<dbReference type="PANTHER" id="PTHR45833">
    <property type="entry name" value="METHIONINE SYNTHASE"/>
    <property type="match status" value="1"/>
</dbReference>
<evidence type="ECO:0000256" key="22">
    <source>
        <dbReference type="PIRSR" id="PIRSR000381-2"/>
    </source>
</evidence>
<evidence type="ECO:0000256" key="21">
    <source>
        <dbReference type="PIRSR" id="PIRSR000381-1"/>
    </source>
</evidence>
<keyword evidence="15 20" id="KW-0862">Zinc</keyword>
<keyword evidence="30" id="KW-1185">Reference proteome</keyword>
<evidence type="ECO:0000256" key="23">
    <source>
        <dbReference type="PROSITE-ProRule" id="PRU00333"/>
    </source>
</evidence>
<evidence type="ECO:0000259" key="25">
    <source>
        <dbReference type="PROSITE" id="PS50972"/>
    </source>
</evidence>
<comment type="pathway">
    <text evidence="4 20">Amino-acid biosynthesis; L-methionine biosynthesis via de novo pathway; L-methionine from L-homocysteine (MetH route): step 1/1.</text>
</comment>
<dbReference type="AlphaFoldDB" id="A0A6M1LQM8"/>
<organism evidence="29 30">
    <name type="scientific">Falsiroseomonas algicola</name>
    <dbReference type="NCBI Taxonomy" id="2716930"/>
    <lineage>
        <taxon>Bacteria</taxon>
        <taxon>Pseudomonadati</taxon>
        <taxon>Pseudomonadota</taxon>
        <taxon>Alphaproteobacteria</taxon>
        <taxon>Acetobacterales</taxon>
        <taxon>Roseomonadaceae</taxon>
        <taxon>Falsiroseomonas</taxon>
    </lineage>
</organism>
<dbReference type="CDD" id="cd02069">
    <property type="entry name" value="methionine_synthase_B12_BD"/>
    <property type="match status" value="1"/>
</dbReference>
<evidence type="ECO:0000256" key="5">
    <source>
        <dbReference type="ARBA" id="ARBA00010398"/>
    </source>
</evidence>
<sequence length="1167" mass="128140">MTSRPHLLDALRDQVLLCDGGFGARIQSMTLDVEKDFWGKENCTEVLNLSRPDIVRDIHRSYYEAGSDMVLTNSFGGSPVTLGEFELEEKAFEINKLSVELAREAAESFADGRPRWVIGDIGPGTKLPSLGNIDYDSLEAALVAQCRGLIAGGADALLTETNQDTLFIKAAVNACKIAKAEAKSDIPIFVQVTVETTGTLLVGPDIAAATTVVHSLDVPLIGLNCATGPQEMAEHIRWLSRNWPGMLSVQPNAGLPELVDGKTHYPLGPSELATWMERFILEDGLNLIGGCCGTSTPHIQALDQLLRKLGGAKARPAPVKRNAVWVPSVASLYSATSLRQENSYFSIGERCNANGSKAWRERQAAHDWDGCVAIGREQVAEGSNSLDVCTAFVGRDEIAEMNEVIRRFTSSVNSPLVIDSTETPVIEAALKLHGGKPIINSINFEDGEHAAHERLVLAKKFGAAVIALTIDEVGMAKTAEDKLRIARRLVDFACNQHGLAQSDLMIDPLTFTIATGNEDDRKLGVWTLDGIRMIREEFPDIQIILGLSNISFGLNPAARHVLNSVFLDHAVKAGMTGAIVHVSKIKPLHAIPPEEVAVIEDLIFDRRREGYDPLQKVLEMFSGRKAADTTGKKRAETVEGRLKDRIVDGDRKGLDDELADALAKGLTPLSIINDVLLDGMKVVGDLFGAGKMQLPFVLQSAETMKAAVAYLEPHMEKIEGQEKGTIVLGTVKGDVHDIGKNLVDIILTNNGYKVVNLGIKVPLNDIVAAAKTHKAHAIGMSGLLVKSTVVMRENLEEMSRQGIDLPVLLGGAALTRNYVEDDCVKSYACGRVAYARDAFDGLHLMDKVMGNGFDDYLAALQTKRAGKAKNEKRTLGQADPRGFAPVDVNYAQERRRRVAAESAVPVPPFWGPRVMEAAPKAIVPFINERSLYQFQWGFRKAGRSLEDFIGWAKQELRPVLKRMLALAEADNILKPQAIYGYWKAAGQGNDIVLFEEDGITEAWRFTVPRQPKPDGECIADFLRDIEDGPDKRDVMGLQVVTVGQKASDIARDWFEDNRYQDYLYLHGLSVEMAEAMAEYVHKRIRAELGFAGEDDRDIEKMLSQGYRGGRYSFGYPACPRLEDQEGLLRLLKADRVGVTLSDEWQLHPEQSTSAIVLHHPRAKYFSV</sequence>
<evidence type="ECO:0000256" key="15">
    <source>
        <dbReference type="ARBA" id="ARBA00022833"/>
    </source>
</evidence>
<reference evidence="29 30" key="1">
    <citation type="submission" date="2020-03" db="EMBL/GenBank/DDBJ databases">
        <title>Roseomonas stagni sp. nov., isolated from pond water in Japan.</title>
        <authorList>
            <person name="Furuhata K."/>
            <person name="Miyamoto H."/>
            <person name="Goto K."/>
        </authorList>
    </citation>
    <scope>NUCLEOTIDE SEQUENCE [LARGE SCALE GENOMIC DNA]</scope>
    <source>
        <strain evidence="29 30">PeD5</strain>
    </source>
</reference>
<feature type="binding site" evidence="21 23">
    <location>
        <position position="291"/>
    </location>
    <ligand>
        <name>Zn(2+)</name>
        <dbReference type="ChEBI" id="CHEBI:29105"/>
    </ligand>
</feature>
<feature type="binding site" description="axial binding residue" evidence="21">
    <location>
        <position position="736"/>
    </location>
    <ligand>
        <name>methylcob(III)alamin</name>
        <dbReference type="ChEBI" id="CHEBI:28115"/>
    </ligand>
    <ligandPart>
        <name>Co</name>
        <dbReference type="ChEBI" id="CHEBI:27638"/>
    </ligandPart>
</feature>
<feature type="binding site" evidence="22">
    <location>
        <begin position="1164"/>
        <end position="1165"/>
    </location>
    <ligand>
        <name>S-adenosyl-L-methionine</name>
        <dbReference type="ChEBI" id="CHEBI:59789"/>
    </ligand>
</feature>
<dbReference type="PROSITE" id="PS50974">
    <property type="entry name" value="ADOMET_ACTIVATION"/>
    <property type="match status" value="1"/>
</dbReference>
<dbReference type="Gene3D" id="3.40.50.280">
    <property type="entry name" value="Cobalamin-binding domain"/>
    <property type="match status" value="1"/>
</dbReference>
<dbReference type="SUPFAM" id="SSF82282">
    <property type="entry name" value="Homocysteine S-methyltransferase"/>
    <property type="match status" value="1"/>
</dbReference>
<dbReference type="SUPFAM" id="SSF56507">
    <property type="entry name" value="Methionine synthase activation domain-like"/>
    <property type="match status" value="1"/>
</dbReference>
<dbReference type="GO" id="GO:0008705">
    <property type="term" value="F:methionine synthase activity"/>
    <property type="evidence" value="ECO:0007669"/>
    <property type="project" value="UniProtKB-UniRule"/>
</dbReference>
<evidence type="ECO:0000259" key="24">
    <source>
        <dbReference type="PROSITE" id="PS50970"/>
    </source>
</evidence>
<dbReference type="InterPro" id="IPR011822">
    <property type="entry name" value="MetH"/>
</dbReference>
<dbReference type="InterPro" id="IPR036589">
    <property type="entry name" value="HCY_dom_sf"/>
</dbReference>
<feature type="domain" description="B12-binding N-terminal" evidence="28">
    <location>
        <begin position="629"/>
        <end position="723"/>
    </location>
</feature>
<evidence type="ECO:0000256" key="13">
    <source>
        <dbReference type="ARBA" id="ARBA00022723"/>
    </source>
</evidence>
<dbReference type="Pfam" id="PF02607">
    <property type="entry name" value="B12-binding_2"/>
    <property type="match status" value="1"/>
</dbReference>
<evidence type="ECO:0000256" key="7">
    <source>
        <dbReference type="ARBA" id="ARBA00013998"/>
    </source>
</evidence>
<dbReference type="PROSITE" id="PS51332">
    <property type="entry name" value="B12_BINDING"/>
    <property type="match status" value="1"/>
</dbReference>
<protein>
    <recommendedName>
        <fullName evidence="7 19">Methionine synthase</fullName>
        <ecNumber evidence="6 19">2.1.1.13</ecNumber>
    </recommendedName>
    <alternativeName>
        <fullName evidence="20">5-methyltetrahydrofolate--homocysteine methyltransferase</fullName>
    </alternativeName>
</protein>
<feature type="domain" description="B12-binding" evidence="27">
    <location>
        <begin position="723"/>
        <end position="859"/>
    </location>
</feature>
<dbReference type="InterPro" id="IPR037010">
    <property type="entry name" value="VitB12-dep_Met_synth_activ_sf"/>
</dbReference>
<comment type="function">
    <text evidence="18 20">Catalyzes the transfer of a methyl group from methyl-cobalamin to homocysteine, yielding enzyme-bound cob(I)alamin and methionine. Subsequently, remethylates the cofactor using methyltetrahydrofolate.</text>
</comment>
<dbReference type="SUPFAM" id="SSF51717">
    <property type="entry name" value="Dihydropteroate synthetase-like"/>
    <property type="match status" value="1"/>
</dbReference>
<evidence type="ECO:0000256" key="17">
    <source>
        <dbReference type="ARBA" id="ARBA00023285"/>
    </source>
</evidence>
<keyword evidence="13 20" id="KW-0479">Metal-binding</keyword>
<dbReference type="SMART" id="SM01018">
    <property type="entry name" value="B12-binding_2"/>
    <property type="match status" value="1"/>
</dbReference>
<dbReference type="SUPFAM" id="SSF52242">
    <property type="entry name" value="Cobalamin (vitamin B12)-binding domain"/>
    <property type="match status" value="1"/>
</dbReference>
<dbReference type="Gene3D" id="3.10.196.10">
    <property type="entry name" value="Vitamin B12-dependent methionine synthase, activation domain"/>
    <property type="match status" value="1"/>
</dbReference>
<evidence type="ECO:0000256" key="11">
    <source>
        <dbReference type="ARBA" id="ARBA00022679"/>
    </source>
</evidence>
<dbReference type="Gene3D" id="3.20.20.330">
    <property type="entry name" value="Homocysteine-binding-like domain"/>
    <property type="match status" value="1"/>
</dbReference>
<keyword evidence="17 20" id="KW-0170">Cobalt</keyword>
<keyword evidence="11 20" id="KW-0808">Transferase</keyword>
<evidence type="ECO:0000313" key="29">
    <source>
        <dbReference type="EMBL" id="NGM22332.1"/>
    </source>
</evidence>
<dbReference type="UniPathway" id="UPA00051">
    <property type="reaction ID" value="UER00081"/>
</dbReference>
<evidence type="ECO:0000256" key="2">
    <source>
        <dbReference type="ARBA" id="ARBA00001947"/>
    </source>
</evidence>
<dbReference type="NCBIfam" id="TIGR02082">
    <property type="entry name" value="metH"/>
    <property type="match status" value="1"/>
</dbReference>
<evidence type="ECO:0000256" key="3">
    <source>
        <dbReference type="ARBA" id="ARBA00001956"/>
    </source>
</evidence>
<comment type="domain">
    <text evidence="20">Modular enzyme with four functionally distinct domains. The isolated Hcy-binding domain catalyzes methyl transfer from free methylcobalamin to homocysteine. The Hcy-binding domain in association with the pterin-binding domain catalyzes the methylation of cob(I)alamin by methyltetrahydrofolate and the methylation of homocysteine. The B12-binding domain binds the cofactor. The AdoMet activation domain binds S-adenosyl-L-methionine. Under aerobic conditions cob(I)alamin can be converted to inactive cob(II)alamin. Reductive methylation by S-adenosyl-L-methionine and flavodoxin regenerates methylcobalamin.</text>
</comment>
<feature type="binding site" evidence="22">
    <location>
        <position position="781"/>
    </location>
    <ligand>
        <name>methylcob(III)alamin</name>
        <dbReference type="ChEBI" id="CHEBI:28115"/>
    </ligand>
</feature>
<dbReference type="FunFam" id="3.20.20.20:FF:000007">
    <property type="entry name" value="Methionine synthase"/>
    <property type="match status" value="1"/>
</dbReference>
<dbReference type="GO" id="GO:0050667">
    <property type="term" value="P:homocysteine metabolic process"/>
    <property type="evidence" value="ECO:0007669"/>
    <property type="project" value="TreeGrafter"/>
</dbReference>
<keyword evidence="12 20" id="KW-0949">S-adenosyl-L-methionine</keyword>
<keyword evidence="9 20" id="KW-0028">Amino-acid biosynthesis</keyword>
<dbReference type="InterPro" id="IPR050554">
    <property type="entry name" value="Met_Synthase/Corrinoid"/>
</dbReference>
<dbReference type="RefSeq" id="WP_164696223.1">
    <property type="nucleotide sequence ID" value="NZ_JAAIKB010000008.1"/>
</dbReference>
<dbReference type="EC" id="2.1.1.13" evidence="6 19"/>
<evidence type="ECO:0000313" key="30">
    <source>
        <dbReference type="Proteomes" id="UP000475385"/>
    </source>
</evidence>
<dbReference type="Pfam" id="PF02574">
    <property type="entry name" value="S-methyl_trans"/>
    <property type="match status" value="1"/>
</dbReference>
<gene>
    <name evidence="29" type="primary">metH</name>
    <name evidence="29" type="ORF">G3576_20105</name>
</gene>
<dbReference type="PANTHER" id="PTHR45833:SF1">
    <property type="entry name" value="METHIONINE SYNTHASE"/>
    <property type="match status" value="1"/>
</dbReference>
<proteinExistence type="inferred from homology"/>
<dbReference type="PROSITE" id="PS51337">
    <property type="entry name" value="B12_BINDING_NTER"/>
    <property type="match status" value="1"/>
</dbReference>
<comment type="caution">
    <text evidence="29">The sequence shown here is derived from an EMBL/GenBank/DDBJ whole genome shotgun (WGS) entry which is preliminary data.</text>
</comment>
<feature type="domain" description="Pterin-binding" evidence="25">
    <location>
        <begin position="344"/>
        <end position="600"/>
    </location>
</feature>
<dbReference type="InterPro" id="IPR033706">
    <property type="entry name" value="Met_synthase_B12-bd"/>
</dbReference>
<feature type="binding site" evidence="21 23">
    <location>
        <position position="225"/>
    </location>
    <ligand>
        <name>Zn(2+)</name>
        <dbReference type="ChEBI" id="CHEBI:29105"/>
    </ligand>
</feature>
<evidence type="ECO:0000256" key="8">
    <source>
        <dbReference type="ARBA" id="ARBA00022603"/>
    </source>
</evidence>
<dbReference type="PROSITE" id="PS50970">
    <property type="entry name" value="HCY"/>
    <property type="match status" value="1"/>
</dbReference>
<dbReference type="InterPro" id="IPR036724">
    <property type="entry name" value="Cobalamin-bd_sf"/>
</dbReference>
<dbReference type="InterPro" id="IPR004223">
    <property type="entry name" value="VitB12-dep_Met_synth_activ_dom"/>
</dbReference>